<dbReference type="Gene3D" id="1.10.10.60">
    <property type="entry name" value="Homeodomain-like"/>
    <property type="match status" value="1"/>
</dbReference>
<dbReference type="SUPFAM" id="SSF46689">
    <property type="entry name" value="Homeodomain-like"/>
    <property type="match status" value="1"/>
</dbReference>
<dbReference type="InterPro" id="IPR009057">
    <property type="entry name" value="Homeodomain-like_sf"/>
</dbReference>
<keyword evidence="2" id="KW-1185">Reference proteome</keyword>
<accession>A0A6C0GU69</accession>
<organism evidence="1 2">
    <name type="scientific">Rhodocytophaga rosea</name>
    <dbReference type="NCBI Taxonomy" id="2704465"/>
    <lineage>
        <taxon>Bacteria</taxon>
        <taxon>Pseudomonadati</taxon>
        <taxon>Bacteroidota</taxon>
        <taxon>Cytophagia</taxon>
        <taxon>Cytophagales</taxon>
        <taxon>Rhodocytophagaceae</taxon>
        <taxon>Rhodocytophaga</taxon>
    </lineage>
</organism>
<proteinExistence type="predicted"/>
<gene>
    <name evidence="1" type="ORF">GXP67_36260</name>
</gene>
<evidence type="ECO:0000313" key="1">
    <source>
        <dbReference type="EMBL" id="QHT71735.1"/>
    </source>
</evidence>
<dbReference type="AlphaFoldDB" id="A0A6C0GU69"/>
<dbReference type="EMBL" id="CP048222">
    <property type="protein sequence ID" value="QHT71735.1"/>
    <property type="molecule type" value="Genomic_DNA"/>
</dbReference>
<dbReference type="GO" id="GO:0003677">
    <property type="term" value="F:DNA binding"/>
    <property type="evidence" value="ECO:0007669"/>
    <property type="project" value="InterPro"/>
</dbReference>
<protein>
    <submittedName>
        <fullName evidence="1">Transposase</fullName>
    </submittedName>
</protein>
<dbReference type="RefSeq" id="WP_162447662.1">
    <property type="nucleotide sequence ID" value="NZ_CP048222.1"/>
</dbReference>
<dbReference type="InterPro" id="IPR002514">
    <property type="entry name" value="Transposase_8"/>
</dbReference>
<evidence type="ECO:0000313" key="2">
    <source>
        <dbReference type="Proteomes" id="UP000480178"/>
    </source>
</evidence>
<dbReference type="GO" id="GO:0006313">
    <property type="term" value="P:DNA transposition"/>
    <property type="evidence" value="ECO:0007669"/>
    <property type="project" value="InterPro"/>
</dbReference>
<dbReference type="KEGG" id="rhoz:GXP67_36260"/>
<name>A0A6C0GU69_9BACT</name>
<reference evidence="1 2" key="1">
    <citation type="submission" date="2020-01" db="EMBL/GenBank/DDBJ databases">
        <authorList>
            <person name="Kim M.K."/>
        </authorList>
    </citation>
    <scope>NUCLEOTIDE SEQUENCE [LARGE SCALE GENOMIC DNA]</scope>
    <source>
        <strain evidence="1 2">172606-1</strain>
    </source>
</reference>
<dbReference type="Proteomes" id="UP000480178">
    <property type="component" value="Chromosome"/>
</dbReference>
<dbReference type="GO" id="GO:0004803">
    <property type="term" value="F:transposase activity"/>
    <property type="evidence" value="ECO:0007669"/>
    <property type="project" value="InterPro"/>
</dbReference>
<dbReference type="Pfam" id="PF01527">
    <property type="entry name" value="HTH_Tnp_1"/>
    <property type="match status" value="1"/>
</dbReference>
<sequence>MKETKIKEHRRKYDTEFKQQVLQMISNGRPVREVAESLGIGENLIYRWRSGQQIQDRAGKENSAVTIDQQTLLRRIRELETERDILKKHWPFSAVRLKAAVYVCT</sequence>